<gene>
    <name evidence="3" type="ORF">HMPREF1866_01616</name>
</gene>
<dbReference type="PROSITE" id="PS01273">
    <property type="entry name" value="COA_TRANSF_1"/>
    <property type="match status" value="1"/>
</dbReference>
<accession>A0A133ZND4</accession>
<dbReference type="AlphaFoldDB" id="A0A133ZND4"/>
<dbReference type="RefSeq" id="WP_009444991.1">
    <property type="nucleotide sequence ID" value="NZ_KQ959831.1"/>
</dbReference>
<dbReference type="GO" id="GO:0008410">
    <property type="term" value="F:CoA-transferase activity"/>
    <property type="evidence" value="ECO:0007669"/>
    <property type="project" value="InterPro"/>
</dbReference>
<name>A0A133ZND4_9FIRM</name>
<comment type="similarity">
    <text evidence="1">Belongs to the 3-oxoacid CoA-transferase subunit A family.</text>
</comment>
<dbReference type="STRING" id="467210.HMPREF1866_01616"/>
<reference evidence="4" key="1">
    <citation type="submission" date="2016-01" db="EMBL/GenBank/DDBJ databases">
        <authorList>
            <person name="Mitreva M."/>
            <person name="Pepin K.H."/>
            <person name="Mihindukulasuriya K.A."/>
            <person name="Fulton R."/>
            <person name="Fronick C."/>
            <person name="O'Laughlin M."/>
            <person name="Miner T."/>
            <person name="Herter B."/>
            <person name="Rosa B.A."/>
            <person name="Cordes M."/>
            <person name="Tomlinson C."/>
            <person name="Wollam A."/>
            <person name="Palsikar V.B."/>
            <person name="Mardis E.R."/>
            <person name="Wilson R.K."/>
        </authorList>
    </citation>
    <scope>NUCLEOTIDE SEQUENCE [LARGE SCALE GENOMIC DNA]</scope>
    <source>
        <strain evidence="4">DNF00896</strain>
    </source>
</reference>
<dbReference type="InterPro" id="IPR012792">
    <property type="entry name" value="3-oxoacid_CoA-transf_A"/>
</dbReference>
<organism evidence="3 4">
    <name type="scientific">Lachnoanaerobaculum saburreum</name>
    <dbReference type="NCBI Taxonomy" id="467210"/>
    <lineage>
        <taxon>Bacteria</taxon>
        <taxon>Bacillati</taxon>
        <taxon>Bacillota</taxon>
        <taxon>Clostridia</taxon>
        <taxon>Lachnospirales</taxon>
        <taxon>Lachnospiraceae</taxon>
        <taxon>Lachnoanaerobaculum</taxon>
    </lineage>
</organism>
<dbReference type="PROSITE" id="PS51257">
    <property type="entry name" value="PROKAR_LIPOPROTEIN"/>
    <property type="match status" value="1"/>
</dbReference>
<evidence type="ECO:0000313" key="4">
    <source>
        <dbReference type="Proteomes" id="UP000070394"/>
    </source>
</evidence>
<dbReference type="PATRIC" id="fig|467210.3.peg.1602"/>
<keyword evidence="2 3" id="KW-0808">Transferase</keyword>
<dbReference type="PANTHER" id="PTHR13707">
    <property type="entry name" value="KETOACID-COENZYME A TRANSFERASE"/>
    <property type="match status" value="1"/>
</dbReference>
<dbReference type="InterPro" id="IPR004165">
    <property type="entry name" value="CoA_trans_fam_I"/>
</dbReference>
<dbReference type="SUPFAM" id="SSF100950">
    <property type="entry name" value="NagB/RpiA/CoA transferase-like"/>
    <property type="match status" value="1"/>
</dbReference>
<dbReference type="NCBIfam" id="TIGR02429">
    <property type="entry name" value="pcaI_scoA_fam"/>
    <property type="match status" value="1"/>
</dbReference>
<evidence type="ECO:0000256" key="1">
    <source>
        <dbReference type="ARBA" id="ARBA00005612"/>
    </source>
</evidence>
<dbReference type="SMART" id="SM00882">
    <property type="entry name" value="CoA_trans"/>
    <property type="match status" value="1"/>
</dbReference>
<dbReference type="EMBL" id="LSDA01000096">
    <property type="protein sequence ID" value="KXB56941.1"/>
    <property type="molecule type" value="Genomic_DNA"/>
</dbReference>
<evidence type="ECO:0000313" key="3">
    <source>
        <dbReference type="EMBL" id="KXB56941.1"/>
    </source>
</evidence>
<dbReference type="Pfam" id="PF01144">
    <property type="entry name" value="CoA_trans"/>
    <property type="match status" value="1"/>
</dbReference>
<protein>
    <submittedName>
        <fullName evidence="3">Butyrate--acetoacetate CoA-transferase subunit A</fullName>
    </submittedName>
</protein>
<dbReference type="InterPro" id="IPR004163">
    <property type="entry name" value="CoA_transf_BS"/>
</dbReference>
<dbReference type="OrthoDB" id="9777193at2"/>
<dbReference type="Proteomes" id="UP000070394">
    <property type="component" value="Unassembled WGS sequence"/>
</dbReference>
<dbReference type="Gene3D" id="3.40.1080.10">
    <property type="entry name" value="Glutaconate Coenzyme A-transferase"/>
    <property type="match status" value="1"/>
</dbReference>
<dbReference type="InterPro" id="IPR037171">
    <property type="entry name" value="NagB/RpiA_transferase-like"/>
</dbReference>
<keyword evidence="4" id="KW-1185">Reference proteome</keyword>
<sequence>MKIVSIKDAIANIHDGATIMVGGFLACGTPEPIIDALVEKGVKDLTLICNDTATPTTGIGKLVANNQVKKVIATHIGTNPITGQKMNDGTMEVELSPQGTLAERIRSGGAGLGGVLTPTGVGTEVADGKQVINIDGKDYLLEKPLRADFALIGATIADEKGNLYFTATSKNFNTVMATAADVVIAGADLIVPVGDIQPENVAVPAIFVDYLVGGES</sequence>
<comment type="caution">
    <text evidence="3">The sequence shown here is derived from an EMBL/GenBank/DDBJ whole genome shotgun (WGS) entry which is preliminary data.</text>
</comment>
<dbReference type="PANTHER" id="PTHR13707:SF60">
    <property type="entry name" value="ACETATE COA-TRANSFERASE SUBUNIT ALPHA"/>
    <property type="match status" value="1"/>
</dbReference>
<proteinExistence type="inferred from homology"/>
<evidence type="ECO:0000256" key="2">
    <source>
        <dbReference type="ARBA" id="ARBA00022679"/>
    </source>
</evidence>